<proteinExistence type="predicted"/>
<reference evidence="1 2" key="1">
    <citation type="submission" date="2020-03" db="EMBL/GenBank/DDBJ databases">
        <title>Sequencing the genomes of 1000 actinobacteria strains.</title>
        <authorList>
            <person name="Klenk H.-P."/>
        </authorList>
    </citation>
    <scope>NUCLEOTIDE SEQUENCE [LARGE SCALE GENOMIC DNA]</scope>
    <source>
        <strain evidence="1 2">DSM 45685</strain>
    </source>
</reference>
<evidence type="ECO:0000313" key="2">
    <source>
        <dbReference type="Proteomes" id="UP000545493"/>
    </source>
</evidence>
<dbReference type="Proteomes" id="UP000545493">
    <property type="component" value="Unassembled WGS sequence"/>
</dbReference>
<dbReference type="EMBL" id="JAAOYM010000001">
    <property type="protein sequence ID" value="NIJ09868.1"/>
    <property type="molecule type" value="Genomic_DNA"/>
</dbReference>
<accession>A0A7X5ULH9</accession>
<keyword evidence="2" id="KW-1185">Reference proteome</keyword>
<comment type="caution">
    <text evidence="1">The sequence shown here is derived from an EMBL/GenBank/DDBJ whole genome shotgun (WGS) entry which is preliminary data.</text>
</comment>
<organism evidence="1 2">
    <name type="scientific">Saccharomonospora amisosensis</name>
    <dbReference type="NCBI Taxonomy" id="1128677"/>
    <lineage>
        <taxon>Bacteria</taxon>
        <taxon>Bacillati</taxon>
        <taxon>Actinomycetota</taxon>
        <taxon>Actinomycetes</taxon>
        <taxon>Pseudonocardiales</taxon>
        <taxon>Pseudonocardiaceae</taxon>
        <taxon>Saccharomonospora</taxon>
    </lineage>
</organism>
<protein>
    <submittedName>
        <fullName evidence="1">Uncharacterized protein</fullName>
    </submittedName>
</protein>
<gene>
    <name evidence="1" type="ORF">FHU38_000212</name>
</gene>
<dbReference type="AlphaFoldDB" id="A0A7X5ULH9"/>
<sequence>MESTQAVLSTEQAAARYLAIVEPYNRALERLEQAVNAGQPLSTLNALAAETATANERHLRELESTRWPPEVDAAVARLVDDSKQAQRYWHQAQRADTRQDLIDAVISAAEHDGGQAAATIRGLLGLDDYDEGTYGG</sequence>
<name>A0A7X5ULH9_9PSEU</name>
<dbReference type="RefSeq" id="WP_167165619.1">
    <property type="nucleotide sequence ID" value="NZ_JAAOYM010000001.1"/>
</dbReference>
<evidence type="ECO:0000313" key="1">
    <source>
        <dbReference type="EMBL" id="NIJ09868.1"/>
    </source>
</evidence>